<dbReference type="SMART" id="SM00345">
    <property type="entry name" value="HTH_GNTR"/>
    <property type="match status" value="1"/>
</dbReference>
<accession>A0A975AIM1</accession>
<dbReference type="AlphaFoldDB" id="A0A975AIM1"/>
<evidence type="ECO:0000256" key="2">
    <source>
        <dbReference type="ARBA" id="ARBA00023125"/>
    </source>
</evidence>
<gene>
    <name evidence="5" type="ORF">J0B03_04000</name>
</gene>
<dbReference type="CDD" id="cd07377">
    <property type="entry name" value="WHTH_GntR"/>
    <property type="match status" value="1"/>
</dbReference>
<dbReference type="InterPro" id="IPR000524">
    <property type="entry name" value="Tscrpt_reg_HTH_GntR"/>
</dbReference>
<dbReference type="InterPro" id="IPR036390">
    <property type="entry name" value="WH_DNA-bd_sf"/>
</dbReference>
<keyword evidence="2" id="KW-0238">DNA-binding</keyword>
<dbReference type="PANTHER" id="PTHR44846">
    <property type="entry name" value="MANNOSYL-D-GLYCERATE TRANSPORT/METABOLISM SYSTEM REPRESSOR MNGR-RELATED"/>
    <property type="match status" value="1"/>
</dbReference>
<dbReference type="GO" id="GO:0003677">
    <property type="term" value="F:DNA binding"/>
    <property type="evidence" value="ECO:0007669"/>
    <property type="project" value="UniProtKB-KW"/>
</dbReference>
<dbReference type="SUPFAM" id="SSF46785">
    <property type="entry name" value="Winged helix' DNA-binding domain"/>
    <property type="match status" value="1"/>
</dbReference>
<evidence type="ECO:0000256" key="3">
    <source>
        <dbReference type="ARBA" id="ARBA00023163"/>
    </source>
</evidence>
<keyword evidence="3" id="KW-0804">Transcription</keyword>
<dbReference type="SUPFAM" id="SSF64288">
    <property type="entry name" value="Chorismate lyase-like"/>
    <property type="match status" value="1"/>
</dbReference>
<evidence type="ECO:0000256" key="1">
    <source>
        <dbReference type="ARBA" id="ARBA00023015"/>
    </source>
</evidence>
<dbReference type="FunFam" id="1.10.10.10:FF:000079">
    <property type="entry name" value="GntR family transcriptional regulator"/>
    <property type="match status" value="1"/>
</dbReference>
<sequence length="265" mass="30695">MRFKDTNQDINNIAKIELNRDMPIPLYYQISQMIRQEINSGDLKPGDKILTEEKLQQQFDVSRATVRKAISDLVYDGLLEKRASKGTIVATPKVEESMYGVVSFTASTLQNNKSLRTEIIDFKIVSNIFEIAEKLEIPESETVYYIKRIRYIDDHPVTIEDWYAPTRLLPDFNPDLFTSEGEGQSSYSLIQKKYKYNLVSIHDIMSAVLLDPEESKLLDCRKGTPALLRQRVTYDENRVPIVYSSGRYLIKISLDFYADQKEKDR</sequence>
<dbReference type="Gene3D" id="1.10.10.10">
    <property type="entry name" value="Winged helix-like DNA-binding domain superfamily/Winged helix DNA-binding domain"/>
    <property type="match status" value="1"/>
</dbReference>
<dbReference type="PROSITE" id="PS50949">
    <property type="entry name" value="HTH_GNTR"/>
    <property type="match status" value="1"/>
</dbReference>
<dbReference type="InterPro" id="IPR011663">
    <property type="entry name" value="UTRA"/>
</dbReference>
<reference evidence="5" key="1">
    <citation type="submission" date="2021-03" db="EMBL/GenBank/DDBJ databases">
        <title>Alkalibacter marinus sp. nov., isolated from tidal flat sediment.</title>
        <authorList>
            <person name="Namirimu T."/>
            <person name="Yang J.-A."/>
            <person name="Yang S.-H."/>
            <person name="Kim Y.-J."/>
            <person name="Kwon K.K."/>
        </authorList>
    </citation>
    <scope>NUCLEOTIDE SEQUENCE</scope>
    <source>
        <strain evidence="5">ES005</strain>
    </source>
</reference>
<dbReference type="PRINTS" id="PR00035">
    <property type="entry name" value="HTHGNTR"/>
</dbReference>
<keyword evidence="1" id="KW-0805">Transcription regulation</keyword>
<evidence type="ECO:0000313" key="5">
    <source>
        <dbReference type="EMBL" id="QSX09233.1"/>
    </source>
</evidence>
<dbReference type="InterPro" id="IPR050679">
    <property type="entry name" value="Bact_HTH_transcr_reg"/>
</dbReference>
<dbReference type="InterPro" id="IPR036388">
    <property type="entry name" value="WH-like_DNA-bd_sf"/>
</dbReference>
<dbReference type="GO" id="GO:0003700">
    <property type="term" value="F:DNA-binding transcription factor activity"/>
    <property type="evidence" value="ECO:0007669"/>
    <property type="project" value="InterPro"/>
</dbReference>
<protein>
    <submittedName>
        <fullName evidence="5">GntR family transcriptional regulator</fullName>
    </submittedName>
</protein>
<dbReference type="Pfam" id="PF00392">
    <property type="entry name" value="GntR"/>
    <property type="match status" value="1"/>
</dbReference>
<dbReference type="PANTHER" id="PTHR44846:SF1">
    <property type="entry name" value="MANNOSYL-D-GLYCERATE TRANSPORT_METABOLISM SYSTEM REPRESSOR MNGR-RELATED"/>
    <property type="match status" value="1"/>
</dbReference>
<dbReference type="InterPro" id="IPR028978">
    <property type="entry name" value="Chorismate_lyase_/UTRA_dom_sf"/>
</dbReference>
<dbReference type="EMBL" id="CP071444">
    <property type="protein sequence ID" value="QSX09233.1"/>
    <property type="molecule type" value="Genomic_DNA"/>
</dbReference>
<dbReference type="SMART" id="SM00866">
    <property type="entry name" value="UTRA"/>
    <property type="match status" value="1"/>
</dbReference>
<dbReference type="KEGG" id="alka:J0B03_04000"/>
<evidence type="ECO:0000313" key="6">
    <source>
        <dbReference type="Proteomes" id="UP000663499"/>
    </source>
</evidence>
<dbReference type="Proteomes" id="UP000663499">
    <property type="component" value="Chromosome"/>
</dbReference>
<feature type="domain" description="HTH gntR-type" evidence="4">
    <location>
        <begin position="24"/>
        <end position="92"/>
    </location>
</feature>
<evidence type="ECO:0000259" key="4">
    <source>
        <dbReference type="PROSITE" id="PS50949"/>
    </source>
</evidence>
<dbReference type="Gene3D" id="3.40.1410.10">
    <property type="entry name" value="Chorismate lyase-like"/>
    <property type="match status" value="1"/>
</dbReference>
<organism evidence="5 6">
    <name type="scientific">Alkalibacter rhizosphaerae</name>
    <dbReference type="NCBI Taxonomy" id="2815577"/>
    <lineage>
        <taxon>Bacteria</taxon>
        <taxon>Bacillati</taxon>
        <taxon>Bacillota</taxon>
        <taxon>Clostridia</taxon>
        <taxon>Eubacteriales</taxon>
        <taxon>Eubacteriaceae</taxon>
        <taxon>Alkalibacter</taxon>
    </lineage>
</organism>
<keyword evidence="6" id="KW-1185">Reference proteome</keyword>
<dbReference type="GO" id="GO:0045892">
    <property type="term" value="P:negative regulation of DNA-templated transcription"/>
    <property type="evidence" value="ECO:0007669"/>
    <property type="project" value="TreeGrafter"/>
</dbReference>
<proteinExistence type="predicted"/>
<dbReference type="Pfam" id="PF07702">
    <property type="entry name" value="UTRA"/>
    <property type="match status" value="1"/>
</dbReference>
<name>A0A975AIM1_9FIRM</name>